<gene>
    <name evidence="2" type="ORF">QUF85_23820</name>
</gene>
<accession>A0AAJ1VFG6</accession>
<dbReference type="PANTHER" id="PTHR12110">
    <property type="entry name" value="HYDROXYPYRUVATE ISOMERASE"/>
    <property type="match status" value="1"/>
</dbReference>
<evidence type="ECO:0000313" key="3">
    <source>
        <dbReference type="Proteomes" id="UP001238973"/>
    </source>
</evidence>
<comment type="caution">
    <text evidence="2">The sequence shown here is derived from an EMBL/GenBank/DDBJ whole genome shotgun (WGS) entry which is preliminary data.</text>
</comment>
<sequence>MKVFVCMNSIPAERLQALGHLEIIKLVAAAGADGIEIRKELLTPDDSLEELGALCRELNLAIYYSAPDFLIGSNHQMNEIGFKCLAREADELGAELLKMPLGNYDFFETDMFRMNEALVENLQNREMKITIENDQTLGGGNVNRIAHFLSCSEKFDIPIRLTFDTGNWLYTEEVPMEAAKDLAGYVDYIHLKQVKREKEGWVTEPVSMPLLPEVMELLEKFNGACPVAIEFPVTLENAATYISLMKMEQEVSHERA</sequence>
<dbReference type="AlphaFoldDB" id="A0AAJ1VFG6"/>
<reference evidence="2" key="1">
    <citation type="submission" date="2023-06" db="EMBL/GenBank/DDBJ databases">
        <title>Comparative genomics of Bacillaceae isolates and their secondary metabolite potential.</title>
        <authorList>
            <person name="Song L."/>
            <person name="Nielsen L.J."/>
            <person name="Mohite O."/>
            <person name="Xu X."/>
            <person name="Weber T."/>
            <person name="Kovacs A.T."/>
        </authorList>
    </citation>
    <scope>NUCLEOTIDE SEQUENCE</scope>
    <source>
        <strain evidence="2">G1S1</strain>
    </source>
</reference>
<dbReference type="Gene3D" id="3.20.20.150">
    <property type="entry name" value="Divalent-metal-dependent TIM barrel enzymes"/>
    <property type="match status" value="1"/>
</dbReference>
<organism evidence="2 3">
    <name type="scientific">Peribacillus frigoritolerans</name>
    <dbReference type="NCBI Taxonomy" id="450367"/>
    <lineage>
        <taxon>Bacteria</taxon>
        <taxon>Bacillati</taxon>
        <taxon>Bacillota</taxon>
        <taxon>Bacilli</taxon>
        <taxon>Bacillales</taxon>
        <taxon>Bacillaceae</taxon>
        <taxon>Peribacillus</taxon>
    </lineage>
</organism>
<dbReference type="Proteomes" id="UP001238973">
    <property type="component" value="Unassembled WGS sequence"/>
</dbReference>
<evidence type="ECO:0000259" key="1">
    <source>
        <dbReference type="Pfam" id="PF01261"/>
    </source>
</evidence>
<dbReference type="SUPFAM" id="SSF51658">
    <property type="entry name" value="Xylose isomerase-like"/>
    <property type="match status" value="1"/>
</dbReference>
<dbReference type="Pfam" id="PF01261">
    <property type="entry name" value="AP_endonuc_2"/>
    <property type="match status" value="1"/>
</dbReference>
<protein>
    <submittedName>
        <fullName evidence="2">Sugar phosphate isomerase/epimerase</fullName>
    </submittedName>
</protein>
<dbReference type="EMBL" id="JAUCFI010000003">
    <property type="protein sequence ID" value="MDM5286318.1"/>
    <property type="molecule type" value="Genomic_DNA"/>
</dbReference>
<dbReference type="InterPro" id="IPR013022">
    <property type="entry name" value="Xyl_isomerase-like_TIM-brl"/>
</dbReference>
<dbReference type="RefSeq" id="WP_289350941.1">
    <property type="nucleotide sequence ID" value="NZ_JAUCFI010000003.1"/>
</dbReference>
<proteinExistence type="predicted"/>
<name>A0AAJ1VFG6_9BACI</name>
<keyword evidence="2" id="KW-0413">Isomerase</keyword>
<dbReference type="InterPro" id="IPR036237">
    <property type="entry name" value="Xyl_isomerase-like_sf"/>
</dbReference>
<dbReference type="InterPro" id="IPR050312">
    <property type="entry name" value="IolE/XylAMocC-like"/>
</dbReference>
<dbReference type="GO" id="GO:0016853">
    <property type="term" value="F:isomerase activity"/>
    <property type="evidence" value="ECO:0007669"/>
    <property type="project" value="UniProtKB-KW"/>
</dbReference>
<evidence type="ECO:0000313" key="2">
    <source>
        <dbReference type="EMBL" id="MDM5286318.1"/>
    </source>
</evidence>
<feature type="domain" description="Xylose isomerase-like TIM barrel" evidence="1">
    <location>
        <begin position="25"/>
        <end position="232"/>
    </location>
</feature>